<dbReference type="Proteomes" id="UP000315469">
    <property type="component" value="Unassembled WGS sequence"/>
</dbReference>
<keyword evidence="2" id="KW-1185">Reference proteome</keyword>
<comment type="caution">
    <text evidence="1">The sequence shown here is derived from an EMBL/GenBank/DDBJ whole genome shotgun (WGS) entry which is preliminary data.</text>
</comment>
<dbReference type="EMBL" id="VHJB01000046">
    <property type="protein sequence ID" value="TPV39400.1"/>
    <property type="molecule type" value="Genomic_DNA"/>
</dbReference>
<evidence type="ECO:0000313" key="1">
    <source>
        <dbReference type="EMBL" id="TPV39400.1"/>
    </source>
</evidence>
<sequence>MIAVGTIVRRRNRRKKMIVLECTDERVVCGWIDKGRFFKRSFTLSELNICTPYSNFWPVT</sequence>
<organism evidence="1 2">
    <name type="scientific">Pantoea eucalypti</name>
    <dbReference type="NCBI Taxonomy" id="470933"/>
    <lineage>
        <taxon>Bacteria</taxon>
        <taxon>Pseudomonadati</taxon>
        <taxon>Pseudomonadota</taxon>
        <taxon>Gammaproteobacteria</taxon>
        <taxon>Enterobacterales</taxon>
        <taxon>Erwiniaceae</taxon>
        <taxon>Pantoea</taxon>
    </lineage>
</organism>
<proteinExistence type="predicted"/>
<reference evidence="1 2" key="1">
    <citation type="submission" date="2019-06" db="EMBL/GenBank/DDBJ databases">
        <title>Taxogenomics and systematics of the genus Pantoea.</title>
        <authorList>
            <person name="Tambong J.T."/>
        </authorList>
    </citation>
    <scope>NUCLEOTIDE SEQUENCE [LARGE SCALE GENOMIC DNA]</scope>
    <source>
        <strain evidence="1 2">LMG 24197</strain>
    </source>
</reference>
<gene>
    <name evidence="1" type="ORF">FJW02_05645</name>
</gene>
<accession>A0ABY2ZMK0</accession>
<protein>
    <recommendedName>
        <fullName evidence="3">DUF4222 domain-containing protein</fullName>
    </recommendedName>
</protein>
<evidence type="ECO:0008006" key="3">
    <source>
        <dbReference type="Google" id="ProtNLM"/>
    </source>
</evidence>
<name>A0ABY2ZMK0_9GAMM</name>
<evidence type="ECO:0000313" key="2">
    <source>
        <dbReference type="Proteomes" id="UP000315469"/>
    </source>
</evidence>